<protein>
    <submittedName>
        <fullName evidence="3">DUF4439 domain-containing protein</fullName>
    </submittedName>
</protein>
<dbReference type="AlphaFoldDB" id="A0A540R9Y1"/>
<keyword evidence="1" id="KW-0732">Signal</keyword>
<dbReference type="InterPro" id="IPR009078">
    <property type="entry name" value="Ferritin-like_SF"/>
</dbReference>
<dbReference type="Gene3D" id="1.20.1260.10">
    <property type="match status" value="1"/>
</dbReference>
<dbReference type="RefSeq" id="WP_141628427.1">
    <property type="nucleotide sequence ID" value="NZ_JADPQA010000003.1"/>
</dbReference>
<name>A0A540R9Y1_9CORY</name>
<dbReference type="SUPFAM" id="SSF47240">
    <property type="entry name" value="Ferritin-like"/>
    <property type="match status" value="1"/>
</dbReference>
<dbReference type="Proteomes" id="UP000318080">
    <property type="component" value="Unassembled WGS sequence"/>
</dbReference>
<dbReference type="InterPro" id="IPR012347">
    <property type="entry name" value="Ferritin-like"/>
</dbReference>
<evidence type="ECO:0000313" key="4">
    <source>
        <dbReference type="Proteomes" id="UP000318080"/>
    </source>
</evidence>
<dbReference type="STRING" id="1686286.GCA_900092335_02119"/>
<comment type="caution">
    <text evidence="3">The sequence shown here is derived from an EMBL/GenBank/DDBJ whole genome shotgun (WGS) entry which is preliminary data.</text>
</comment>
<evidence type="ECO:0000259" key="2">
    <source>
        <dbReference type="Pfam" id="PF14530"/>
    </source>
</evidence>
<gene>
    <name evidence="3" type="ORF">EJK80_00175</name>
</gene>
<keyword evidence="4" id="KW-1185">Reference proteome</keyword>
<accession>A0A540R9Y1</accession>
<dbReference type="InterPro" id="IPR029447">
    <property type="entry name" value="DUF4439"/>
</dbReference>
<feature type="signal peptide" evidence="1">
    <location>
        <begin position="1"/>
        <end position="23"/>
    </location>
</feature>
<dbReference type="EMBL" id="VHIR01000001">
    <property type="protein sequence ID" value="TQE44548.1"/>
    <property type="molecule type" value="Genomic_DNA"/>
</dbReference>
<evidence type="ECO:0000256" key="1">
    <source>
        <dbReference type="SAM" id="SignalP"/>
    </source>
</evidence>
<organism evidence="3 4">
    <name type="scientific">Corynebacterium phoceense</name>
    <dbReference type="NCBI Taxonomy" id="1686286"/>
    <lineage>
        <taxon>Bacteria</taxon>
        <taxon>Bacillati</taxon>
        <taxon>Actinomycetota</taxon>
        <taxon>Actinomycetes</taxon>
        <taxon>Mycobacteriales</taxon>
        <taxon>Corynebacteriaceae</taxon>
        <taxon>Corynebacterium</taxon>
    </lineage>
</organism>
<feature type="chain" id="PRO_5039172728" evidence="1">
    <location>
        <begin position="24"/>
        <end position="268"/>
    </location>
</feature>
<dbReference type="Pfam" id="PF14530">
    <property type="entry name" value="DUF4439"/>
    <property type="match status" value="1"/>
</dbReference>
<evidence type="ECO:0000313" key="3">
    <source>
        <dbReference type="EMBL" id="TQE44548.1"/>
    </source>
</evidence>
<dbReference type="PROSITE" id="PS51257">
    <property type="entry name" value="PROKAR_LIPOPROTEIN"/>
    <property type="match status" value="1"/>
</dbReference>
<feature type="domain" description="DUF4439" evidence="2">
    <location>
        <begin position="141"/>
        <end position="256"/>
    </location>
</feature>
<sequence>MLRRMLIAAVLPAALLTAGCAPIVDYFGPRPDPTLIELAAQAQSQGNAEHADALWAEVARTCGFAEDGTSPGSCQVDRDAAMAEYSTKHAEPIDPLTAAVPVESRALIVSHAIDDAASAAPQLAEPDLMLTPAEIDQAKDLLAWEYETIWGLDTAKAFAAGDQEGRIGSLIADHEQIAAWLRGLLADAKAEAPAQAAAYTATDLPLPTDTASSADYVTQLNARTQERWTQAATIAGRDEATAAATTEATDATAWLRWLVGTAAWARTV</sequence>
<reference evidence="3 4" key="1">
    <citation type="submission" date="2019-06" db="EMBL/GenBank/DDBJ databases">
        <title>Draft genome of C. phoceense Strain 272.</title>
        <authorList>
            <person name="Pacheco L.G.C."/>
            <person name="Barberis C.M."/>
            <person name="Almuzara M.N."/>
            <person name="Traglia G.M."/>
            <person name="Santos C.S."/>
            <person name="Rocha D.J.P.G."/>
            <person name="Aguiar E.R.G.R."/>
            <person name="Vay C.A."/>
        </authorList>
    </citation>
    <scope>NUCLEOTIDE SEQUENCE [LARGE SCALE GENOMIC DNA]</scope>
    <source>
        <strain evidence="3 4">272</strain>
    </source>
</reference>
<proteinExistence type="predicted"/>